<dbReference type="GO" id="GO:0003735">
    <property type="term" value="F:structural constituent of ribosome"/>
    <property type="evidence" value="ECO:0007669"/>
    <property type="project" value="InterPro"/>
</dbReference>
<feature type="region of interest" description="Disordered" evidence="9">
    <location>
        <begin position="19"/>
        <end position="47"/>
    </location>
</feature>
<evidence type="ECO:0000256" key="3">
    <source>
        <dbReference type="ARBA" id="ARBA00022946"/>
    </source>
</evidence>
<protein>
    <recommendedName>
        <fullName evidence="7">Large ribosomal subunit protein bL27m</fullName>
    </recommendedName>
    <alternativeName>
        <fullName evidence="8">54S ribosomal protein L2, mitochondrial</fullName>
    </alternativeName>
</protein>
<dbReference type="InterPro" id="IPR041244">
    <property type="entry name" value="Ribosomal_bL27m_C"/>
</dbReference>
<dbReference type="FunFam" id="2.40.50.100:FF:000042">
    <property type="entry name" value="50S ribosomal protein L27"/>
    <property type="match status" value="1"/>
</dbReference>
<keyword evidence="6" id="KW-0687">Ribonucleoprotein</keyword>
<organism evidence="12">
    <name type="scientific">Candida tenuis (strain ATCC 10573 / BCRC 21748 / CBS 615 / JCM 9827 / NBRC 10315 / NRRL Y-1498 / VKM Y-70)</name>
    <name type="common">Yeast</name>
    <name type="synonym">Yamadazyma tenuis</name>
    <dbReference type="NCBI Taxonomy" id="590646"/>
    <lineage>
        <taxon>Eukaryota</taxon>
        <taxon>Fungi</taxon>
        <taxon>Dikarya</taxon>
        <taxon>Ascomycota</taxon>
        <taxon>Saccharomycotina</taxon>
        <taxon>Pichiomycetes</taxon>
        <taxon>Debaryomycetaceae</taxon>
        <taxon>Yamadazyma</taxon>
    </lineage>
</organism>
<dbReference type="Gene3D" id="2.40.50.100">
    <property type="match status" value="1"/>
</dbReference>
<evidence type="ECO:0000313" key="11">
    <source>
        <dbReference type="EMBL" id="EGV66570.1"/>
    </source>
</evidence>
<evidence type="ECO:0000256" key="6">
    <source>
        <dbReference type="ARBA" id="ARBA00023274"/>
    </source>
</evidence>
<sequence length="368" mass="42252">MSLFKSTVGYIINLTQKRNATKRASGSRTNKNDSAGRRLGPKVHESNFVNPGQIIMRQRGTKIHPGENTGIGKDHTIFALEPGYVRFYYDPFHPLRKYVGIALKEDLTLPTPHFSPRVRRFGYVEISDPVEAKTEESRMSRQEYLQQPELQKIQARNLAKDQELIKRITEQISTFLKLNDAEKIETISSTLLHVHKLTKLGLSVEEANLQTKFNYLYELKLRLRRGEIEEGYFSELKDKYIALVDLVNSKITIDINGGLCQYLSPEQRSGERINIISRLNNFKDKLISQSDQQVIKDLIKAPLIFTKVEQASLEKEFLPSILPETVEGTVVTDVNTKKVPKNMFIVKKFDNDTRQVKVIGRTREAFLK</sequence>
<dbReference type="Pfam" id="PF18471">
    <property type="entry name" value="Ribosomal_L27_C"/>
    <property type="match status" value="1"/>
</dbReference>
<keyword evidence="3" id="KW-0809">Transit peptide</keyword>
<feature type="compositionally biased region" description="Polar residues" evidence="9">
    <location>
        <begin position="19"/>
        <end position="29"/>
    </location>
</feature>
<dbReference type="PRINTS" id="PR00063">
    <property type="entry name" value="RIBOSOMALL27"/>
</dbReference>
<evidence type="ECO:0000256" key="7">
    <source>
        <dbReference type="ARBA" id="ARBA00035267"/>
    </source>
</evidence>
<dbReference type="AlphaFoldDB" id="G3AWM3"/>
<keyword evidence="12" id="KW-1185">Reference proteome</keyword>
<evidence type="ECO:0000256" key="9">
    <source>
        <dbReference type="SAM" id="MobiDB-lite"/>
    </source>
</evidence>
<reference evidence="11 12" key="1">
    <citation type="journal article" date="2011" name="Proc. Natl. Acad. Sci. U.S.A.">
        <title>Comparative genomics of xylose-fermenting fungi for enhanced biofuel production.</title>
        <authorList>
            <person name="Wohlbach D.J."/>
            <person name="Kuo A."/>
            <person name="Sato T.K."/>
            <person name="Potts K.M."/>
            <person name="Salamov A.A."/>
            <person name="LaButti K.M."/>
            <person name="Sun H."/>
            <person name="Clum A."/>
            <person name="Pangilinan J.L."/>
            <person name="Lindquist E.A."/>
            <person name="Lucas S."/>
            <person name="Lapidus A."/>
            <person name="Jin M."/>
            <person name="Gunawan C."/>
            <person name="Balan V."/>
            <person name="Dale B.E."/>
            <person name="Jeffries T.W."/>
            <person name="Zinkel R."/>
            <person name="Barry K.W."/>
            <person name="Grigoriev I.V."/>
            <person name="Gasch A.P."/>
        </authorList>
    </citation>
    <scope>NUCLEOTIDE SEQUENCE [LARGE SCALE GENOMIC DNA]</scope>
    <source>
        <strain evidence="12">ATCC 10573 / BCRC 21748 / CBS 615 / JCM 9827 / NBRC 10315 / NRRL Y-1498 / VKM Y-70</strain>
    </source>
</reference>
<dbReference type="GO" id="GO:0005762">
    <property type="term" value="C:mitochondrial large ribosomal subunit"/>
    <property type="evidence" value="ECO:0007669"/>
    <property type="project" value="TreeGrafter"/>
</dbReference>
<comment type="subcellular location">
    <subcellularLocation>
        <location evidence="1">Mitochondrion</location>
    </subcellularLocation>
</comment>
<dbReference type="Proteomes" id="UP000000707">
    <property type="component" value="Unassembled WGS sequence"/>
</dbReference>
<gene>
    <name evidence="11" type="ORF">CANTEDRAFT_128957</name>
</gene>
<dbReference type="STRING" id="590646.G3AWM3"/>
<evidence type="ECO:0000256" key="1">
    <source>
        <dbReference type="ARBA" id="ARBA00004173"/>
    </source>
</evidence>
<dbReference type="InterPro" id="IPR018261">
    <property type="entry name" value="Ribosomal_bL27_CS"/>
</dbReference>
<evidence type="ECO:0000256" key="8">
    <source>
        <dbReference type="ARBA" id="ARBA00035465"/>
    </source>
</evidence>
<dbReference type="OrthoDB" id="1867012at2759"/>
<evidence type="ECO:0000256" key="5">
    <source>
        <dbReference type="ARBA" id="ARBA00023128"/>
    </source>
</evidence>
<dbReference type="EMBL" id="GL996510">
    <property type="protein sequence ID" value="EGV66570.1"/>
    <property type="molecule type" value="Genomic_DNA"/>
</dbReference>
<dbReference type="NCBIfam" id="TIGR00062">
    <property type="entry name" value="L27"/>
    <property type="match status" value="1"/>
</dbReference>
<evidence type="ECO:0000256" key="2">
    <source>
        <dbReference type="ARBA" id="ARBA00010797"/>
    </source>
</evidence>
<name>G3AWM3_CANTC</name>
<dbReference type="SUPFAM" id="SSF110324">
    <property type="entry name" value="Ribosomal L27 protein-like"/>
    <property type="match status" value="1"/>
</dbReference>
<dbReference type="PANTHER" id="PTHR15893">
    <property type="entry name" value="RIBOSOMAL PROTEIN L27"/>
    <property type="match status" value="1"/>
</dbReference>
<evidence type="ECO:0000313" key="12">
    <source>
        <dbReference type="Proteomes" id="UP000000707"/>
    </source>
</evidence>
<dbReference type="HOGENOM" id="CLU_063752_0_0_1"/>
<comment type="similarity">
    <text evidence="2">Belongs to the bacterial ribosomal protein bL27 family.</text>
</comment>
<dbReference type="InterPro" id="IPR001684">
    <property type="entry name" value="Ribosomal_bL27"/>
</dbReference>
<feature type="domain" description="Large ribosomal subunit protein bL27m C-terminal" evidence="10">
    <location>
        <begin position="128"/>
        <end position="368"/>
    </location>
</feature>
<dbReference type="GO" id="GO:0006412">
    <property type="term" value="P:translation"/>
    <property type="evidence" value="ECO:0007669"/>
    <property type="project" value="InterPro"/>
</dbReference>
<keyword evidence="4 11" id="KW-0689">Ribosomal protein</keyword>
<accession>G3AWM3</accession>
<dbReference type="PANTHER" id="PTHR15893:SF0">
    <property type="entry name" value="LARGE RIBOSOMAL SUBUNIT PROTEIN BL27M"/>
    <property type="match status" value="1"/>
</dbReference>
<dbReference type="eggNOG" id="KOG4600">
    <property type="taxonomic scope" value="Eukaryota"/>
</dbReference>
<dbReference type="Pfam" id="PF01016">
    <property type="entry name" value="Ribosomal_L27"/>
    <property type="match status" value="1"/>
</dbReference>
<evidence type="ECO:0000256" key="4">
    <source>
        <dbReference type="ARBA" id="ARBA00022980"/>
    </source>
</evidence>
<keyword evidence="5" id="KW-0496">Mitochondrion</keyword>
<proteinExistence type="inferred from homology"/>
<dbReference type="PROSITE" id="PS00831">
    <property type="entry name" value="RIBOSOMAL_L27"/>
    <property type="match status" value="1"/>
</dbReference>
<evidence type="ECO:0000259" key="10">
    <source>
        <dbReference type="Pfam" id="PF18471"/>
    </source>
</evidence>